<feature type="region of interest" description="Disordered" evidence="3">
    <location>
        <begin position="145"/>
        <end position="175"/>
    </location>
</feature>
<evidence type="ECO:0000259" key="4">
    <source>
        <dbReference type="Pfam" id="PF14916"/>
    </source>
</evidence>
<gene>
    <name evidence="6 7" type="primary">LOC110980674</name>
</gene>
<evidence type="ECO:0000313" key="7">
    <source>
        <dbReference type="RefSeq" id="XP_022093265.1"/>
    </source>
</evidence>
<organism evidence="5 6">
    <name type="scientific">Acanthaster planci</name>
    <name type="common">Crown-of-thorns starfish</name>
    <dbReference type="NCBI Taxonomy" id="133434"/>
    <lineage>
        <taxon>Eukaryota</taxon>
        <taxon>Metazoa</taxon>
        <taxon>Echinodermata</taxon>
        <taxon>Eleutherozoa</taxon>
        <taxon>Asterozoa</taxon>
        <taxon>Asteroidea</taxon>
        <taxon>Valvatacea</taxon>
        <taxon>Valvatida</taxon>
        <taxon>Acanthasteridae</taxon>
        <taxon>Acanthaster</taxon>
    </lineage>
</organism>
<accession>A0A8B7YJ37</accession>
<dbReference type="InterPro" id="IPR039496">
    <property type="entry name" value="CCDC92/74_N"/>
</dbReference>
<evidence type="ECO:0000256" key="3">
    <source>
        <dbReference type="SAM" id="MobiDB-lite"/>
    </source>
</evidence>
<dbReference type="GeneID" id="110980674"/>
<keyword evidence="5" id="KW-1185">Reference proteome</keyword>
<name>A0A8B7YJ37_ACAPL</name>
<protein>
    <submittedName>
        <fullName evidence="6 7">Coiled-coil domain-containing protein 92-like</fullName>
    </submittedName>
</protein>
<dbReference type="OrthoDB" id="2155209at2759"/>
<evidence type="ECO:0000256" key="2">
    <source>
        <dbReference type="SAM" id="Coils"/>
    </source>
</evidence>
<dbReference type="InterPro" id="IPR040370">
    <property type="entry name" value="CCDC74A/CCDC74B/CCDC92"/>
</dbReference>
<reference evidence="6 7" key="1">
    <citation type="submission" date="2025-04" db="UniProtKB">
        <authorList>
            <consortium name="RefSeq"/>
        </authorList>
    </citation>
    <scope>IDENTIFICATION</scope>
</reference>
<feature type="coiled-coil region" evidence="2">
    <location>
        <begin position="20"/>
        <end position="112"/>
    </location>
</feature>
<dbReference type="PANTHER" id="PTHR14882:SF1">
    <property type="entry name" value="CCDC92 DOMAIN-CONTAINING PROTEIN"/>
    <property type="match status" value="1"/>
</dbReference>
<dbReference type="Proteomes" id="UP000694845">
    <property type="component" value="Unplaced"/>
</dbReference>
<evidence type="ECO:0000313" key="6">
    <source>
        <dbReference type="RefSeq" id="XP_022093264.1"/>
    </source>
</evidence>
<evidence type="ECO:0000313" key="5">
    <source>
        <dbReference type="Proteomes" id="UP000694845"/>
    </source>
</evidence>
<dbReference type="RefSeq" id="XP_022093264.1">
    <property type="nucleotide sequence ID" value="XM_022237572.1"/>
</dbReference>
<dbReference type="KEGG" id="aplc:110980674"/>
<keyword evidence="1 2" id="KW-0175">Coiled coil</keyword>
<feature type="region of interest" description="Disordered" evidence="3">
    <location>
        <begin position="258"/>
        <end position="284"/>
    </location>
</feature>
<dbReference type="AlphaFoldDB" id="A0A8B7YJ37"/>
<dbReference type="PANTHER" id="PTHR14882">
    <property type="entry name" value="COILED-COIL DOMAIN-CONTAINING 74A"/>
    <property type="match status" value="1"/>
</dbReference>
<dbReference type="RefSeq" id="XP_022093265.1">
    <property type="nucleotide sequence ID" value="XM_022237573.1"/>
</dbReference>
<evidence type="ECO:0000256" key="1">
    <source>
        <dbReference type="ARBA" id="ARBA00023054"/>
    </source>
</evidence>
<dbReference type="Pfam" id="PF14916">
    <property type="entry name" value="CCDC92"/>
    <property type="match status" value="1"/>
</dbReference>
<proteinExistence type="predicted"/>
<sequence>MAAPMHVQLHNAESAILFMQQEHAKTLQGLHQELQKLQKKCAELTFELAMKSEAPDEESYVKQQKVLEAQLKEKATECEEVKREIEHRDTRISRLEQQVKDQERHHQAVIKQHQQQVLMLSRELEQRSSSIAYLTTQLHQLKLRQQSRGGEEVGPANEWAGTPTPPKDKPHHMRRHKVRSTSVGLENVKVPLRAVHPSGLDHSGLLDYASYVAEAGTTPQYIVRTRRSGSAGPHHHNSATHSRTDIMNLQPFLAKGTDHSRDTLRPTPPPVLPPITSSEDRNRNLLDKRTVFSKRGVHRSNTEFEQAVATETLAVEQVCLREKGLRQLEQSKSD</sequence>
<feature type="domain" description="CCDC92/74 N-terminal" evidence="4">
    <location>
        <begin position="7"/>
        <end position="58"/>
    </location>
</feature>